<proteinExistence type="predicted"/>
<evidence type="ECO:0000313" key="3">
    <source>
        <dbReference type="Proteomes" id="UP000324222"/>
    </source>
</evidence>
<keyword evidence="3" id="KW-1185">Reference proteome</keyword>
<reference evidence="2 3" key="1">
    <citation type="submission" date="2019-05" db="EMBL/GenBank/DDBJ databases">
        <title>Another draft genome of Portunus trituberculatus and its Hox gene families provides insights of decapod evolution.</title>
        <authorList>
            <person name="Jeong J.-H."/>
            <person name="Song I."/>
            <person name="Kim S."/>
            <person name="Choi T."/>
            <person name="Kim D."/>
            <person name="Ryu S."/>
            <person name="Kim W."/>
        </authorList>
    </citation>
    <scope>NUCLEOTIDE SEQUENCE [LARGE SCALE GENOMIC DNA]</scope>
    <source>
        <tissue evidence="2">Muscle</tissue>
    </source>
</reference>
<organism evidence="2 3">
    <name type="scientific">Portunus trituberculatus</name>
    <name type="common">Swimming crab</name>
    <name type="synonym">Neptunus trituberculatus</name>
    <dbReference type="NCBI Taxonomy" id="210409"/>
    <lineage>
        <taxon>Eukaryota</taxon>
        <taxon>Metazoa</taxon>
        <taxon>Ecdysozoa</taxon>
        <taxon>Arthropoda</taxon>
        <taxon>Crustacea</taxon>
        <taxon>Multicrustacea</taxon>
        <taxon>Malacostraca</taxon>
        <taxon>Eumalacostraca</taxon>
        <taxon>Eucarida</taxon>
        <taxon>Decapoda</taxon>
        <taxon>Pleocyemata</taxon>
        <taxon>Brachyura</taxon>
        <taxon>Eubrachyura</taxon>
        <taxon>Portunoidea</taxon>
        <taxon>Portunidae</taxon>
        <taxon>Portuninae</taxon>
        <taxon>Portunus</taxon>
    </lineage>
</organism>
<comment type="caution">
    <text evidence="2">The sequence shown here is derived from an EMBL/GenBank/DDBJ whole genome shotgun (WGS) entry which is preliminary data.</text>
</comment>
<feature type="compositionally biased region" description="Polar residues" evidence="1">
    <location>
        <begin position="180"/>
        <end position="189"/>
    </location>
</feature>
<dbReference type="EMBL" id="VSRR010011772">
    <property type="protein sequence ID" value="MPC53630.1"/>
    <property type="molecule type" value="Genomic_DNA"/>
</dbReference>
<gene>
    <name evidence="2" type="ORF">E2C01_047527</name>
</gene>
<sequence length="189" mass="20163">MSLAYHGWASRCRSSGNRECAAVPVPSQTPPLTEDFLPLIGRVIGGRCPTLHPGTFGVGGGERDWAVPVTVPLHPPPHRSHFHSRNLGNVLNAVSVFEKGHYGKNNVEPVTLVALISVGLADSSVVAATKVAHCIQTVLVTAGPVGWLEELFPVCNIISSSDSEDPRLRPVQDSEYTDPTDLTGSLRIS</sequence>
<protein>
    <submittedName>
        <fullName evidence="2">Uncharacterized protein</fullName>
    </submittedName>
</protein>
<evidence type="ECO:0000256" key="1">
    <source>
        <dbReference type="SAM" id="MobiDB-lite"/>
    </source>
</evidence>
<dbReference type="Proteomes" id="UP000324222">
    <property type="component" value="Unassembled WGS sequence"/>
</dbReference>
<feature type="region of interest" description="Disordered" evidence="1">
    <location>
        <begin position="162"/>
        <end position="189"/>
    </location>
</feature>
<evidence type="ECO:0000313" key="2">
    <source>
        <dbReference type="EMBL" id="MPC53630.1"/>
    </source>
</evidence>
<dbReference type="AlphaFoldDB" id="A0A5B7G0V1"/>
<accession>A0A5B7G0V1</accession>
<name>A0A5B7G0V1_PORTR</name>